<organism evidence="1 2">
    <name type="scientific">Limnospira platensis NIES-46</name>
    <dbReference type="NCBI Taxonomy" id="1236695"/>
    <lineage>
        <taxon>Bacteria</taxon>
        <taxon>Bacillati</taxon>
        <taxon>Cyanobacteriota</taxon>
        <taxon>Cyanophyceae</taxon>
        <taxon>Oscillatoriophycideae</taxon>
        <taxon>Oscillatoriales</taxon>
        <taxon>Sirenicapillariaceae</taxon>
        <taxon>Limnospira</taxon>
    </lineage>
</organism>
<keyword evidence="2" id="KW-1185">Reference proteome</keyword>
<sequence>MVSHPTAIILAKFVAPFAIVAQIPHSAIAPYTQNQLKLNLEVIHN</sequence>
<dbReference type="Proteomes" id="UP000326169">
    <property type="component" value="Unassembled WGS sequence"/>
</dbReference>
<protein>
    <submittedName>
        <fullName evidence="1">Uncharacterized protein</fullName>
    </submittedName>
</protein>
<accession>A0A5M3T658</accession>
<name>A0A5M3T658_LIMPL</name>
<evidence type="ECO:0000313" key="2">
    <source>
        <dbReference type="Proteomes" id="UP000326169"/>
    </source>
</evidence>
<gene>
    <name evidence="1" type="ORF">NIES46_21540</name>
</gene>
<dbReference type="EMBL" id="BIMW01000089">
    <property type="protein sequence ID" value="GCE94102.1"/>
    <property type="molecule type" value="Genomic_DNA"/>
</dbReference>
<reference evidence="1 2" key="1">
    <citation type="journal article" date="2019" name="J Genomics">
        <title>The Draft Genome of a Hydrogen-producing Cyanobacterium, Arthrospira platensis NIES-46.</title>
        <authorList>
            <person name="Suzuki S."/>
            <person name="Yamaguchi H."/>
            <person name="Kawachi M."/>
        </authorList>
    </citation>
    <scope>NUCLEOTIDE SEQUENCE [LARGE SCALE GENOMIC DNA]</scope>
    <source>
        <strain evidence="1 2">NIES-46</strain>
    </source>
</reference>
<proteinExistence type="predicted"/>
<evidence type="ECO:0000313" key="1">
    <source>
        <dbReference type="EMBL" id="GCE94102.1"/>
    </source>
</evidence>
<comment type="caution">
    <text evidence="1">The sequence shown here is derived from an EMBL/GenBank/DDBJ whole genome shotgun (WGS) entry which is preliminary data.</text>
</comment>